<dbReference type="GO" id="GO:0009306">
    <property type="term" value="P:protein secretion"/>
    <property type="evidence" value="ECO:0007669"/>
    <property type="project" value="InterPro"/>
</dbReference>
<evidence type="ECO:0000256" key="1">
    <source>
        <dbReference type="ARBA" id="ARBA00010690"/>
    </source>
</evidence>
<gene>
    <name evidence="2" type="ORF">HK439_06955</name>
</gene>
<dbReference type="InterPro" id="IPR006135">
    <property type="entry name" value="T3SS_substrate_exporter"/>
</dbReference>
<dbReference type="PANTHER" id="PTHR30531">
    <property type="entry name" value="FLAGELLAR BIOSYNTHETIC PROTEIN FLHB"/>
    <property type="match status" value="1"/>
</dbReference>
<protein>
    <submittedName>
        <fullName evidence="2">Type III secretion protein</fullName>
    </submittedName>
</protein>
<sequence length="98" mass="10627">MKKPKPQRPVRPGEKVAVALTYEDGSAPVVAAKGTGNVAERIEEIARESGVPIEHNPMMAEALSQIELDKEIPTELYQAVAVLIGYIIRTGKAEHPPE</sequence>
<reference evidence="2" key="1">
    <citation type="submission" date="2020-05" db="EMBL/GenBank/DDBJ databases">
        <title>Identification of trans-AT polyketide cluster in two marine bacteria, producers of a novel glutaramide-containing polyketide sesbanimide D and analogs.</title>
        <authorList>
            <person name="Kacar D."/>
            <person name="Rodriguez P."/>
            <person name="Canedo L."/>
            <person name="Gonzalez E."/>
            <person name="Galan B."/>
            <person name="De La Calle F."/>
            <person name="Garcia J.L."/>
        </authorList>
    </citation>
    <scope>NUCLEOTIDE SEQUENCE</scope>
    <source>
        <strain evidence="2">PHM038</strain>
    </source>
</reference>
<proteinExistence type="inferred from homology"/>
<dbReference type="Proteomes" id="UP000598467">
    <property type="component" value="Unassembled WGS sequence"/>
</dbReference>
<evidence type="ECO:0000313" key="2">
    <source>
        <dbReference type="EMBL" id="MBD1545995.1"/>
    </source>
</evidence>
<dbReference type="Gene3D" id="3.40.1690.10">
    <property type="entry name" value="secretion proteins EscU"/>
    <property type="match status" value="1"/>
</dbReference>
<dbReference type="GO" id="GO:0005886">
    <property type="term" value="C:plasma membrane"/>
    <property type="evidence" value="ECO:0007669"/>
    <property type="project" value="TreeGrafter"/>
</dbReference>
<dbReference type="EMBL" id="JABFCZ010000006">
    <property type="protein sequence ID" value="MBD1545995.1"/>
    <property type="molecule type" value="Genomic_DNA"/>
</dbReference>
<evidence type="ECO:0000313" key="3">
    <source>
        <dbReference type="Proteomes" id="UP000598467"/>
    </source>
</evidence>
<dbReference type="Pfam" id="PF01312">
    <property type="entry name" value="Bac_export_2"/>
    <property type="match status" value="1"/>
</dbReference>
<dbReference type="SUPFAM" id="SSF160544">
    <property type="entry name" value="EscU C-terminal domain-like"/>
    <property type="match status" value="1"/>
</dbReference>
<dbReference type="AlphaFoldDB" id="A0A926S5C1"/>
<comment type="similarity">
    <text evidence="1">Belongs to the type III secretion exporter family.</text>
</comment>
<dbReference type="InterPro" id="IPR029025">
    <property type="entry name" value="T3SS_substrate_exporter_C"/>
</dbReference>
<organism evidence="2 3">
    <name type="scientific">Roseibium aggregatum</name>
    <dbReference type="NCBI Taxonomy" id="187304"/>
    <lineage>
        <taxon>Bacteria</taxon>
        <taxon>Pseudomonadati</taxon>
        <taxon>Pseudomonadota</taxon>
        <taxon>Alphaproteobacteria</taxon>
        <taxon>Hyphomicrobiales</taxon>
        <taxon>Stappiaceae</taxon>
        <taxon>Roseibium</taxon>
    </lineage>
</organism>
<accession>A0A926S5C1</accession>
<dbReference type="PANTHER" id="PTHR30531:SF12">
    <property type="entry name" value="FLAGELLAR BIOSYNTHETIC PROTEIN FLHB"/>
    <property type="match status" value="1"/>
</dbReference>
<name>A0A926S5C1_9HYPH</name>
<dbReference type="RefSeq" id="WP_190290662.1">
    <property type="nucleotide sequence ID" value="NZ_JABFCZ010000006.1"/>
</dbReference>
<comment type="caution">
    <text evidence="2">The sequence shown here is derived from an EMBL/GenBank/DDBJ whole genome shotgun (WGS) entry which is preliminary data.</text>
</comment>